<feature type="signal peptide" evidence="2">
    <location>
        <begin position="1"/>
        <end position="21"/>
    </location>
</feature>
<keyword evidence="4" id="KW-1185">Reference proteome</keyword>
<dbReference type="RefSeq" id="WP_064013819.1">
    <property type="nucleotide sequence ID" value="NZ_CP011387.1"/>
</dbReference>
<organism evidence="3 4">
    <name type="scientific">Deinococcus puniceus</name>
    <dbReference type="NCBI Taxonomy" id="1182568"/>
    <lineage>
        <taxon>Bacteria</taxon>
        <taxon>Thermotogati</taxon>
        <taxon>Deinococcota</taxon>
        <taxon>Deinococci</taxon>
        <taxon>Deinococcales</taxon>
        <taxon>Deinococcaceae</taxon>
        <taxon>Deinococcus</taxon>
    </lineage>
</organism>
<accession>A0A172T6U4</accession>
<evidence type="ECO:0000256" key="2">
    <source>
        <dbReference type="SAM" id="SignalP"/>
    </source>
</evidence>
<gene>
    <name evidence="3" type="ORF">SU48_02200</name>
</gene>
<dbReference type="OrthoDB" id="58467at2"/>
<dbReference type="PROSITE" id="PS00018">
    <property type="entry name" value="EF_HAND_1"/>
    <property type="match status" value="1"/>
</dbReference>
<feature type="chain" id="PRO_5008000441" description="DUF11 domain-containing protein" evidence="2">
    <location>
        <begin position="22"/>
        <end position="816"/>
    </location>
</feature>
<feature type="region of interest" description="Disordered" evidence="1">
    <location>
        <begin position="259"/>
        <end position="340"/>
    </location>
</feature>
<dbReference type="Proteomes" id="UP000077363">
    <property type="component" value="Chromosome"/>
</dbReference>
<protein>
    <recommendedName>
        <fullName evidence="5">DUF11 domain-containing protein</fullName>
    </recommendedName>
</protein>
<dbReference type="PATRIC" id="fig|1182568.3.peg.463"/>
<feature type="compositionally biased region" description="Low complexity" evidence="1">
    <location>
        <begin position="281"/>
        <end position="291"/>
    </location>
</feature>
<dbReference type="STRING" id="1182568.SU48_02200"/>
<proteinExistence type="predicted"/>
<dbReference type="InterPro" id="IPR018247">
    <property type="entry name" value="EF_Hand_1_Ca_BS"/>
</dbReference>
<sequence length="816" mass="82040">MKVNSRLIALMVAMAAGTAAAAGNTPAGTIISNTATAVFEDPTGPAGNTSGNVASNPVTTTVQPKPDFDIVYSGVLDMGTNAALSATNPAMNYNFVDQVPGAVISTPYVIVNNGNVGSNTPATTPYTVAVAAFTGGTTLPTGTIVQYFTDANANGILDGTDALITGPVSVPADLLGVAGDPNNAIDEGRLNIRQVVTIGTNAPSGSLFSVSPQGTGDVYSGGPPAGPVSTTEATTDLQYTQIKVFAPLIDVVPPSFVPDTTPGGTTTPITTTPVVVPPTGPTGTPVTDPNNPVSPPGTPGLPSDPSTPGYVDPANPGTSITSNPTGDNQIAYPPADSNTAPDVVTFVNTVTNKGLADVVNLFPTIATGPNAGQPIGVNNGDGSFTLPDGTIVKFLNPDGTPATLVGGYPTISVPAGTPGTPSTANFRTEVTFPDTNPVLNGVTNPAQIDILVGIDSKNDTGVVADGTSTNTIMPPAMQFGDSDGPTVGINPVNSVITQTVSPKAAQPTGAGIIASPDTSDATAVFPMDIVNQGEYGDSYTLTTPVVNFPNTAGGTTPAVSVKYVDINGTELPKNAAGNYITPVVAKNEELKVFLVVVVPADAATGSVTVPQTATGNYSTIVATDPNDVVKVAIVNTNPDLVTGNPGSGIDVDKYQTKGATAPTPTVAQKDPFNVLPGDTVRYAIIAKNNFNTPVANFVLSDSAAGQNVYTFSKFVSATVVPTTGLTGFTATVAPAPVYTPPAAVTSATVYYKWTGTLAGVAVTSGGFVTAAPTATNMDTVTTLEVAVDTNGSGTITAADIVPATASIRLDIVVTVR</sequence>
<reference evidence="3 4" key="1">
    <citation type="submission" date="2015-01" db="EMBL/GenBank/DDBJ databases">
        <title>Deinococcus puniceus/DY1/ whole genome sequencing.</title>
        <authorList>
            <person name="Kim M.K."/>
            <person name="Srinivasan S."/>
            <person name="Lee J.-J."/>
        </authorList>
    </citation>
    <scope>NUCLEOTIDE SEQUENCE [LARGE SCALE GENOMIC DNA]</scope>
    <source>
        <strain evidence="3 4">DY1</strain>
    </source>
</reference>
<name>A0A172T6U4_9DEIO</name>
<keyword evidence="2" id="KW-0732">Signal</keyword>
<dbReference type="EMBL" id="CP011387">
    <property type="protein sequence ID" value="ANE42765.1"/>
    <property type="molecule type" value="Genomic_DNA"/>
</dbReference>
<feature type="compositionally biased region" description="Polar residues" evidence="1">
    <location>
        <begin position="316"/>
        <end position="328"/>
    </location>
</feature>
<dbReference type="AlphaFoldDB" id="A0A172T6U4"/>
<evidence type="ECO:0000313" key="3">
    <source>
        <dbReference type="EMBL" id="ANE42765.1"/>
    </source>
</evidence>
<dbReference type="KEGG" id="dpu:SU48_02200"/>
<evidence type="ECO:0000256" key="1">
    <source>
        <dbReference type="SAM" id="MobiDB-lite"/>
    </source>
</evidence>
<feature type="compositionally biased region" description="Low complexity" evidence="1">
    <location>
        <begin position="259"/>
        <end position="274"/>
    </location>
</feature>
<evidence type="ECO:0000313" key="4">
    <source>
        <dbReference type="Proteomes" id="UP000077363"/>
    </source>
</evidence>
<evidence type="ECO:0008006" key="5">
    <source>
        <dbReference type="Google" id="ProtNLM"/>
    </source>
</evidence>